<sequence length="284" mass="31293">MPLKNLSVNCLLKAPARKRFSNGYTPIIEGKPRGATPAKLDSDFGILRLGRKRSKTVTTTGETAWVLLHGELTAVVDDETFTASRASLFDEEPATLHVGAGTTVKLSAGENGAELAEVRSPLKRQLPTRFTIGGDLPSEHRGAGLVQGTCQRCVRTVFDYSTRPESGLVIGEVVNYPGRWSSYPPHHHPQPEIYHYRFTKPQGYGHAELGDDVLKVTEGDTVVIPDGLDHAQVSAPGYGMYYLWIVRHLPRRPYKGFTFTKAHTWLLDPNNQGWAPNLPSNPAQ</sequence>
<evidence type="ECO:0000313" key="2">
    <source>
        <dbReference type="EMBL" id="MBD5782459.1"/>
    </source>
</evidence>
<dbReference type="InterPro" id="IPR024203">
    <property type="entry name" value="Deoxy-glucuronate_isom_IolB"/>
</dbReference>
<name>A0A927IK23_9BACT</name>
<reference evidence="2" key="1">
    <citation type="submission" date="2020-09" db="EMBL/GenBank/DDBJ databases">
        <title>Pelagicoccus enzymogenes sp. nov. with an EPS production, isolated from marine sediment.</title>
        <authorList>
            <person name="Feng X."/>
        </authorList>
    </citation>
    <scope>NUCLEOTIDE SEQUENCE</scope>
    <source>
        <strain evidence="2">NFK12</strain>
    </source>
</reference>
<dbReference type="InterPro" id="IPR014710">
    <property type="entry name" value="RmlC-like_jellyroll"/>
</dbReference>
<accession>A0A927IK23</accession>
<evidence type="ECO:0000313" key="3">
    <source>
        <dbReference type="Proteomes" id="UP000622317"/>
    </source>
</evidence>
<dbReference type="GO" id="GO:0019310">
    <property type="term" value="P:inositol catabolic process"/>
    <property type="evidence" value="ECO:0007669"/>
    <property type="project" value="InterPro"/>
</dbReference>
<dbReference type="EMBL" id="JACYFG010000061">
    <property type="protein sequence ID" value="MBD5782459.1"/>
    <property type="molecule type" value="Genomic_DNA"/>
</dbReference>
<dbReference type="RefSeq" id="WP_191619540.1">
    <property type="nucleotide sequence ID" value="NZ_JACYFG010000061.1"/>
</dbReference>
<dbReference type="InterPro" id="IPR021120">
    <property type="entry name" value="KduI/IolB_isomerase"/>
</dbReference>
<evidence type="ECO:0000256" key="1">
    <source>
        <dbReference type="ARBA" id="ARBA00023235"/>
    </source>
</evidence>
<dbReference type="Gene3D" id="2.60.120.10">
    <property type="entry name" value="Jelly Rolls"/>
    <property type="match status" value="2"/>
</dbReference>
<proteinExistence type="predicted"/>
<dbReference type="PIRSF" id="PIRSF036628">
    <property type="entry name" value="IolB"/>
    <property type="match status" value="1"/>
</dbReference>
<dbReference type="AlphaFoldDB" id="A0A927IK23"/>
<dbReference type="GO" id="GO:0008880">
    <property type="term" value="F:glucuronate isomerase activity"/>
    <property type="evidence" value="ECO:0007669"/>
    <property type="project" value="InterPro"/>
</dbReference>
<dbReference type="Pfam" id="PF04962">
    <property type="entry name" value="KduI"/>
    <property type="match status" value="1"/>
</dbReference>
<dbReference type="InterPro" id="IPR011051">
    <property type="entry name" value="RmlC_Cupin_sf"/>
</dbReference>
<dbReference type="PANTHER" id="PTHR39193:SF1">
    <property type="entry name" value="5-DEOXY-GLUCURONATE ISOMERASE"/>
    <property type="match status" value="1"/>
</dbReference>
<dbReference type="PANTHER" id="PTHR39193">
    <property type="entry name" value="5-DEOXY-GLUCURONATE ISOMERASE"/>
    <property type="match status" value="1"/>
</dbReference>
<keyword evidence="3" id="KW-1185">Reference proteome</keyword>
<keyword evidence="1 2" id="KW-0413">Isomerase</keyword>
<comment type="caution">
    <text evidence="2">The sequence shown here is derived from an EMBL/GenBank/DDBJ whole genome shotgun (WGS) entry which is preliminary data.</text>
</comment>
<organism evidence="2 3">
    <name type="scientific">Pelagicoccus enzymogenes</name>
    <dbReference type="NCBI Taxonomy" id="2773457"/>
    <lineage>
        <taxon>Bacteria</taxon>
        <taxon>Pseudomonadati</taxon>
        <taxon>Verrucomicrobiota</taxon>
        <taxon>Opitutia</taxon>
        <taxon>Puniceicoccales</taxon>
        <taxon>Pelagicoccaceae</taxon>
        <taxon>Pelagicoccus</taxon>
    </lineage>
</organism>
<gene>
    <name evidence="2" type="ORF">IEN85_23375</name>
</gene>
<dbReference type="SUPFAM" id="SSF51182">
    <property type="entry name" value="RmlC-like cupins"/>
    <property type="match status" value="1"/>
</dbReference>
<dbReference type="Proteomes" id="UP000622317">
    <property type="component" value="Unassembled WGS sequence"/>
</dbReference>
<protein>
    <submittedName>
        <fullName evidence="2">5-deoxy-glucuronate isomerase</fullName>
    </submittedName>
</protein>